<reference evidence="1" key="1">
    <citation type="submission" date="2020-11" db="EMBL/GenBank/DDBJ databases">
        <title>Connecting structure to function with the recovery of over 1000 high-quality activated sludge metagenome-assembled genomes encoding full-length rRNA genes using long-read sequencing.</title>
        <authorList>
            <person name="Singleton C.M."/>
            <person name="Petriglieri F."/>
            <person name="Kristensen J.M."/>
            <person name="Kirkegaard R.H."/>
            <person name="Michaelsen T.Y."/>
            <person name="Andersen M.H."/>
            <person name="Karst S.M."/>
            <person name="Dueholm M.S."/>
            <person name="Nielsen P.H."/>
            <person name="Albertsen M."/>
        </authorList>
    </citation>
    <scope>NUCLEOTIDE SEQUENCE</scope>
    <source>
        <strain evidence="1">Fred_18-Q3-R57-64_BAT3C.431</strain>
    </source>
</reference>
<sequence>MRGFISYLFLILLASISVSQYALQRAHGNYNTPSMELQSLAFKRSELEQGMDRIIAEKLREGMLLHLTSEQIKPHINQALFTYLHAQSNAEMDPIQMEVGFAHMQTTNYLSLAQVPVQPLSEQQLNTLTHVFVLPINPEEQYGEYTYTGGAFGTTILIAQLTSHHGKTIAALPSGYRICVIDILGEIPCA</sequence>
<proteinExistence type="predicted"/>
<dbReference type="AlphaFoldDB" id="A0A7T9DJY6"/>
<protein>
    <submittedName>
        <fullName evidence="1">Uncharacterized protein</fullName>
    </submittedName>
</protein>
<organism evidence="1">
    <name type="scientific">Candidatus Iainarchaeum sp</name>
    <dbReference type="NCBI Taxonomy" id="3101447"/>
    <lineage>
        <taxon>Archaea</taxon>
        <taxon>Candidatus Iainarchaeota</taxon>
        <taxon>Candidatus Iainarchaeia</taxon>
        <taxon>Candidatus Iainarchaeales</taxon>
        <taxon>Candidatus Iainarchaeaceae</taxon>
        <taxon>Candidatus Iainarchaeum</taxon>
    </lineage>
</organism>
<name>A0A7T9DJY6_9ARCH</name>
<dbReference type="Proteomes" id="UP000596004">
    <property type="component" value="Chromosome"/>
</dbReference>
<evidence type="ECO:0000313" key="1">
    <source>
        <dbReference type="EMBL" id="QQR92625.1"/>
    </source>
</evidence>
<gene>
    <name evidence="1" type="ORF">IPJ89_00055</name>
</gene>
<accession>A0A7T9DJY6</accession>
<dbReference type="EMBL" id="CP064981">
    <property type="protein sequence ID" value="QQR92625.1"/>
    <property type="molecule type" value="Genomic_DNA"/>
</dbReference>